<name>A0ABS7L0V6_CLOSR</name>
<proteinExistence type="predicted"/>
<feature type="transmembrane region" description="Helical" evidence="1">
    <location>
        <begin position="82"/>
        <end position="100"/>
    </location>
</feature>
<evidence type="ECO:0000256" key="1">
    <source>
        <dbReference type="SAM" id="Phobius"/>
    </source>
</evidence>
<evidence type="ECO:0000313" key="3">
    <source>
        <dbReference type="Proteomes" id="UP001299068"/>
    </source>
</evidence>
<evidence type="ECO:0000313" key="2">
    <source>
        <dbReference type="EMBL" id="MBY0756664.1"/>
    </source>
</evidence>
<sequence>MISLIVGFIFLITGILLALNPPRSRNGVLGYRTSMSMLNQDTWDESQKYGGISMSFFGILNIIFALWIYIFPMSINADKFQLIFFIITSVLMIYVDELHLKKLFNKDGTRK</sequence>
<dbReference type="RefSeq" id="WP_221861892.1">
    <property type="nucleotide sequence ID" value="NZ_JAIKTU010000012.1"/>
</dbReference>
<accession>A0ABS7L0V6</accession>
<dbReference type="Proteomes" id="UP001299068">
    <property type="component" value="Unassembled WGS sequence"/>
</dbReference>
<gene>
    <name evidence="2" type="ORF">K5V21_14540</name>
</gene>
<feature type="transmembrane region" description="Helical" evidence="1">
    <location>
        <begin position="50"/>
        <end position="70"/>
    </location>
</feature>
<dbReference type="EMBL" id="JAIKTU010000012">
    <property type="protein sequence ID" value="MBY0756664.1"/>
    <property type="molecule type" value="Genomic_DNA"/>
</dbReference>
<reference evidence="2 3" key="1">
    <citation type="journal article" date="2021" name="Cell Host Microbe">
        <title>in vivo commensal control of Clostridioides difficile virulence.</title>
        <authorList>
            <person name="Girinathan B.P."/>
            <person name="Dibenedetto N."/>
            <person name="Worley J.N."/>
            <person name="Peltier J."/>
            <person name="Arrieta-Ortiz M.L."/>
            <person name="Rupa Christinal Immanuel S."/>
            <person name="Lavin R."/>
            <person name="Delaney M.L."/>
            <person name="Cummins C."/>
            <person name="Hoffmann M."/>
            <person name="Luo Y."/>
            <person name="Gonzalez-Escalona N."/>
            <person name="Allard M."/>
            <person name="Onderdonk A.B."/>
            <person name="Gerber G.K."/>
            <person name="Sonenshein A.L."/>
            <person name="Baliga N."/>
            <person name="Dupuy B."/>
            <person name="Bry L."/>
        </authorList>
    </citation>
    <scope>NUCLEOTIDE SEQUENCE [LARGE SCALE GENOMIC DNA]</scope>
    <source>
        <strain evidence="2 3">DSM 599</strain>
    </source>
</reference>
<keyword evidence="1" id="KW-1133">Transmembrane helix</keyword>
<organism evidence="2 3">
    <name type="scientific">Clostridium sardiniense</name>
    <name type="common">Clostridium absonum</name>
    <dbReference type="NCBI Taxonomy" id="29369"/>
    <lineage>
        <taxon>Bacteria</taxon>
        <taxon>Bacillati</taxon>
        <taxon>Bacillota</taxon>
        <taxon>Clostridia</taxon>
        <taxon>Eubacteriales</taxon>
        <taxon>Clostridiaceae</taxon>
        <taxon>Clostridium</taxon>
    </lineage>
</organism>
<dbReference type="InterPro" id="IPR025962">
    <property type="entry name" value="SdpI/YhfL"/>
</dbReference>
<keyword evidence="1" id="KW-0472">Membrane</keyword>
<protein>
    <submittedName>
        <fullName evidence="2">SdpI family protein</fullName>
    </submittedName>
</protein>
<keyword evidence="3" id="KW-1185">Reference proteome</keyword>
<keyword evidence="1" id="KW-0812">Transmembrane</keyword>
<dbReference type="Pfam" id="PF13630">
    <property type="entry name" value="SdpI"/>
    <property type="match status" value="1"/>
</dbReference>
<comment type="caution">
    <text evidence="2">The sequence shown here is derived from an EMBL/GenBank/DDBJ whole genome shotgun (WGS) entry which is preliminary data.</text>
</comment>